<dbReference type="AlphaFoldDB" id="A0A646KGU4"/>
<keyword evidence="1" id="KW-0732">Signal</keyword>
<protein>
    <submittedName>
        <fullName evidence="2">HNH endonuclease</fullName>
    </submittedName>
</protein>
<dbReference type="PANTHER" id="PTHR24094:SF15">
    <property type="entry name" value="AMP-DEPENDENT SYNTHETASE_LIGASE DOMAIN-CONTAINING PROTEIN-RELATED"/>
    <property type="match status" value="1"/>
</dbReference>
<dbReference type="PANTHER" id="PTHR24094">
    <property type="entry name" value="SECRETED PROTEIN"/>
    <property type="match status" value="1"/>
</dbReference>
<dbReference type="GO" id="GO:0004519">
    <property type="term" value="F:endonuclease activity"/>
    <property type="evidence" value="ECO:0007669"/>
    <property type="project" value="UniProtKB-KW"/>
</dbReference>
<dbReference type="RefSeq" id="WP_153523243.1">
    <property type="nucleotide sequence ID" value="NZ_JBEPDZ010000008.1"/>
</dbReference>
<keyword evidence="2" id="KW-0378">Hydrolase</keyword>
<dbReference type="EMBL" id="VCLA01000121">
    <property type="protein sequence ID" value="MQT01443.1"/>
    <property type="molecule type" value="Genomic_DNA"/>
</dbReference>
<feature type="chain" id="PRO_5024971351" evidence="1">
    <location>
        <begin position="28"/>
        <end position="225"/>
    </location>
</feature>
<feature type="signal peptide" evidence="1">
    <location>
        <begin position="1"/>
        <end position="27"/>
    </location>
</feature>
<evidence type="ECO:0000313" key="2">
    <source>
        <dbReference type="EMBL" id="MQT01443.1"/>
    </source>
</evidence>
<comment type="caution">
    <text evidence="2">The sequence shown here is derived from an EMBL/GenBank/DDBJ whole genome shotgun (WGS) entry which is preliminary data.</text>
</comment>
<name>A0A646KGU4_STRJU</name>
<keyword evidence="3" id="KW-1185">Reference proteome</keyword>
<gene>
    <name evidence="2" type="ORF">FF041_14865</name>
</gene>
<keyword evidence="2" id="KW-0255">Endonuclease</keyword>
<evidence type="ECO:0000256" key="1">
    <source>
        <dbReference type="SAM" id="SignalP"/>
    </source>
</evidence>
<accession>A0A646KGU4</accession>
<evidence type="ECO:0000313" key="3">
    <source>
        <dbReference type="Proteomes" id="UP000419138"/>
    </source>
</evidence>
<dbReference type="OrthoDB" id="5196645at2"/>
<organism evidence="2 3">
    <name type="scientific">Streptomyces jumonjinensis</name>
    <dbReference type="NCBI Taxonomy" id="1945"/>
    <lineage>
        <taxon>Bacteria</taxon>
        <taxon>Bacillati</taxon>
        <taxon>Actinomycetota</taxon>
        <taxon>Actinomycetes</taxon>
        <taxon>Kitasatosporales</taxon>
        <taxon>Streptomycetaceae</taxon>
        <taxon>Streptomyces</taxon>
    </lineage>
</organism>
<proteinExistence type="predicted"/>
<keyword evidence="2" id="KW-0540">Nuclease</keyword>
<sequence>MTKHLGRVLAALSLALVPVVSAVPAQAAAVSPMEVLQLEDAISLLVEAEENRIGYTPTAFPHWNAGQNAADACSTREEVLLAEAIEEPNASVACAVSGGRWVSYYDNQSVSRVSSLVVDHVVPLAEAWGSGASEWTVERREAYANDQGSPATLAVVTARSQREKADQDIKHWLPAENSAVCRYIGDWTGTKLRWGLHTDKEELEVLKLFADNSCETTVVVFTRVP</sequence>
<reference evidence="2 3" key="1">
    <citation type="submission" date="2019-05" db="EMBL/GenBank/DDBJ databases">
        <title>Comparative genomics and metabolomics analyses of clavulanic acid producing Streptomyces species provides insight into specialized metabolism and evolution of beta-lactam biosynthetic gene clusters.</title>
        <authorList>
            <person name="Moore M.A."/>
            <person name="Cruz-Morales P."/>
            <person name="Barona Gomez F."/>
            <person name="Kapil T."/>
        </authorList>
    </citation>
    <scope>NUCLEOTIDE SEQUENCE [LARGE SCALE GENOMIC DNA]</scope>
    <source>
        <strain evidence="2 3">NRRL 5741</strain>
    </source>
</reference>
<dbReference type="Proteomes" id="UP000419138">
    <property type="component" value="Unassembled WGS sequence"/>
</dbReference>